<keyword evidence="2" id="KW-1185">Reference proteome</keyword>
<accession>D3Q2C4</accession>
<sequence length="76" mass="8057">MGKRSRVHINVEAVKAALTAQGAVGVCAQARRIGITREAWGRICAGKLKTTPRTETLARIVAATGLNYSSVIAHND</sequence>
<protein>
    <recommendedName>
        <fullName evidence="3">HTH cro/C1-type domain-containing protein</fullName>
    </recommendedName>
</protein>
<dbReference type="STRING" id="446470.Snas_4208"/>
<dbReference type="Proteomes" id="UP000000844">
    <property type="component" value="Chromosome"/>
</dbReference>
<gene>
    <name evidence="1" type="ordered locus">Snas_4208</name>
</gene>
<reference evidence="1 2" key="1">
    <citation type="journal article" date="2009" name="Stand. Genomic Sci.">
        <title>Complete genome sequence of Stackebrandtia nassauensis type strain (LLR-40K-21).</title>
        <authorList>
            <person name="Munk C."/>
            <person name="Lapidus A."/>
            <person name="Copeland A."/>
            <person name="Jando M."/>
            <person name="Mayilraj S."/>
            <person name="Glavina Del Rio T."/>
            <person name="Nolan M."/>
            <person name="Chen F."/>
            <person name="Lucas S."/>
            <person name="Tice H."/>
            <person name="Cheng J.F."/>
            <person name="Han C."/>
            <person name="Detter J.C."/>
            <person name="Bruce D."/>
            <person name="Goodwin L."/>
            <person name="Chain P."/>
            <person name="Pitluck S."/>
            <person name="Goker M."/>
            <person name="Ovchinikova G."/>
            <person name="Pati A."/>
            <person name="Ivanova N."/>
            <person name="Mavromatis K."/>
            <person name="Chen A."/>
            <person name="Palaniappan K."/>
            <person name="Land M."/>
            <person name="Hauser L."/>
            <person name="Chang Y.J."/>
            <person name="Jeffries C.D."/>
            <person name="Bristow J."/>
            <person name="Eisen J.A."/>
            <person name="Markowitz V."/>
            <person name="Hugenholtz P."/>
            <person name="Kyrpides N.C."/>
            <person name="Klenk H.P."/>
        </authorList>
    </citation>
    <scope>NUCLEOTIDE SEQUENCE [LARGE SCALE GENOMIC DNA]</scope>
    <source>
        <strain evidence="2">DSM 44728 / CIP 108903 / NRRL B-16338 / NBRC 102104 / LLR-40K-21</strain>
    </source>
</reference>
<evidence type="ECO:0008006" key="3">
    <source>
        <dbReference type="Google" id="ProtNLM"/>
    </source>
</evidence>
<dbReference type="AlphaFoldDB" id="D3Q2C4"/>
<organism evidence="1 2">
    <name type="scientific">Stackebrandtia nassauensis (strain DSM 44728 / CIP 108903 / NRRL B-16338 / NBRC 102104 / LLR-40K-21)</name>
    <dbReference type="NCBI Taxonomy" id="446470"/>
    <lineage>
        <taxon>Bacteria</taxon>
        <taxon>Bacillati</taxon>
        <taxon>Actinomycetota</taxon>
        <taxon>Actinomycetes</taxon>
        <taxon>Glycomycetales</taxon>
        <taxon>Glycomycetaceae</taxon>
        <taxon>Stackebrandtia</taxon>
    </lineage>
</organism>
<dbReference type="HOGENOM" id="CLU_2652707_0_0_11"/>
<proteinExistence type="predicted"/>
<dbReference type="KEGG" id="sna:Snas_4208"/>
<name>D3Q2C4_STANL</name>
<dbReference type="RefSeq" id="WP_013019428.1">
    <property type="nucleotide sequence ID" value="NC_013947.1"/>
</dbReference>
<dbReference type="EMBL" id="CP001778">
    <property type="protein sequence ID" value="ADD43857.1"/>
    <property type="molecule type" value="Genomic_DNA"/>
</dbReference>
<evidence type="ECO:0000313" key="2">
    <source>
        <dbReference type="Proteomes" id="UP000000844"/>
    </source>
</evidence>
<evidence type="ECO:0000313" key="1">
    <source>
        <dbReference type="EMBL" id="ADD43857.1"/>
    </source>
</evidence>